<dbReference type="EMBL" id="SDMP01000001">
    <property type="protein sequence ID" value="RYR75739.1"/>
    <property type="molecule type" value="Genomic_DNA"/>
</dbReference>
<accession>A0A445EJV0</accession>
<dbReference type="Proteomes" id="UP000289738">
    <property type="component" value="Chromosome A01"/>
</dbReference>
<comment type="caution">
    <text evidence="2">The sequence shown here is derived from an EMBL/GenBank/DDBJ whole genome shotgun (WGS) entry which is preliminary data.</text>
</comment>
<proteinExistence type="predicted"/>
<organism evidence="2 3">
    <name type="scientific">Arachis hypogaea</name>
    <name type="common">Peanut</name>
    <dbReference type="NCBI Taxonomy" id="3818"/>
    <lineage>
        <taxon>Eukaryota</taxon>
        <taxon>Viridiplantae</taxon>
        <taxon>Streptophyta</taxon>
        <taxon>Embryophyta</taxon>
        <taxon>Tracheophyta</taxon>
        <taxon>Spermatophyta</taxon>
        <taxon>Magnoliopsida</taxon>
        <taxon>eudicotyledons</taxon>
        <taxon>Gunneridae</taxon>
        <taxon>Pentapetalae</taxon>
        <taxon>rosids</taxon>
        <taxon>fabids</taxon>
        <taxon>Fabales</taxon>
        <taxon>Fabaceae</taxon>
        <taxon>Papilionoideae</taxon>
        <taxon>50 kb inversion clade</taxon>
        <taxon>dalbergioids sensu lato</taxon>
        <taxon>Dalbergieae</taxon>
        <taxon>Pterocarpus clade</taxon>
        <taxon>Arachis</taxon>
    </lineage>
</organism>
<evidence type="ECO:0000256" key="1">
    <source>
        <dbReference type="SAM" id="MobiDB-lite"/>
    </source>
</evidence>
<gene>
    <name evidence="2" type="ORF">Ahy_A01g000319</name>
</gene>
<keyword evidence="3" id="KW-1185">Reference proteome</keyword>
<dbReference type="AlphaFoldDB" id="A0A445EJV0"/>
<name>A0A445EJV0_ARAHY</name>
<sequence length="172" mass="19424">MPAYQGDDLVPDIRVLYPVTALVKAIAETEAHINAGHVFSEIVTTKLHANQRASRNIQSTCVEEYVTVVNSKWIAFRVDMYLLVVQISDLIGRARFRPLENPMTWPVYTGPRFVGNPFLIRVAKGRPKITRFLNEMDPRMLRAPKRCKQYGAEGHSRSRCRQRGGASADPAT</sequence>
<feature type="region of interest" description="Disordered" evidence="1">
    <location>
        <begin position="152"/>
        <end position="172"/>
    </location>
</feature>
<protein>
    <submittedName>
        <fullName evidence="2">Uncharacterized protein</fullName>
    </submittedName>
</protein>
<reference evidence="2 3" key="1">
    <citation type="submission" date="2019-01" db="EMBL/GenBank/DDBJ databases">
        <title>Sequencing of cultivated peanut Arachis hypogaea provides insights into genome evolution and oil improvement.</title>
        <authorList>
            <person name="Chen X."/>
        </authorList>
    </citation>
    <scope>NUCLEOTIDE SEQUENCE [LARGE SCALE GENOMIC DNA]</scope>
    <source>
        <strain evidence="3">cv. Fuhuasheng</strain>
        <tissue evidence="2">Leaves</tissue>
    </source>
</reference>
<evidence type="ECO:0000313" key="2">
    <source>
        <dbReference type="EMBL" id="RYR75739.1"/>
    </source>
</evidence>
<evidence type="ECO:0000313" key="3">
    <source>
        <dbReference type="Proteomes" id="UP000289738"/>
    </source>
</evidence>